<dbReference type="RefSeq" id="XP_005827787.1">
    <property type="nucleotide sequence ID" value="XM_005827730.1"/>
</dbReference>
<dbReference type="AlphaFoldDB" id="L1IXK8"/>
<dbReference type="KEGG" id="gtt:GUITHDRAFT_142441"/>
<dbReference type="EMBL" id="JH993028">
    <property type="protein sequence ID" value="EKX40807.1"/>
    <property type="molecule type" value="Genomic_DNA"/>
</dbReference>
<proteinExistence type="predicted"/>
<evidence type="ECO:0000313" key="3">
    <source>
        <dbReference type="EnsemblProtists" id="EKX40807"/>
    </source>
</evidence>
<sequence length="300" mass="33806">MLIGDKAWWRLAGAAGGGAILLLLLTITSNRPNRLHHLQSLKRNALNELQDALSTGEVVNFFMKSQTNGTTVSIDFASAIRVLLLQMPLTAQIHIFIPKEVAFECGGQDNADTCVTLVESCTDKADAYLSAVYKNDPFRATELRKDLNCQCFVSNGCSPSCNVALYMVWATGTGVQCPARPPVYLESIGAFQYGDPMVSNVMPSDISYDYFPEYPNPAGHVFDVSGVREQYRKDPRTSYRYPSSYKYYPWYYYDEDIYSPSYWSYGYPASTDPLLDYDQMTVPSSGNYFYDPYSGRVYMY</sequence>
<dbReference type="GeneID" id="17297549"/>
<accession>L1IXK8</accession>
<dbReference type="HOGENOM" id="CLU_928889_0_0_1"/>
<dbReference type="EnsemblProtists" id="EKX40807">
    <property type="protein sequence ID" value="EKX40807"/>
    <property type="gene ID" value="GUITHDRAFT_142441"/>
</dbReference>
<keyword evidence="4" id="KW-1185">Reference proteome</keyword>
<name>L1IXK8_GUITC</name>
<feature type="transmembrane region" description="Helical" evidence="1">
    <location>
        <begin position="7"/>
        <end position="27"/>
    </location>
</feature>
<dbReference type="PaxDb" id="55529-EKX40807"/>
<evidence type="ECO:0000313" key="2">
    <source>
        <dbReference type="EMBL" id="EKX40807.1"/>
    </source>
</evidence>
<dbReference type="Proteomes" id="UP000011087">
    <property type="component" value="Unassembled WGS sequence"/>
</dbReference>
<protein>
    <submittedName>
        <fullName evidence="2 3">Uncharacterized protein</fullName>
    </submittedName>
</protein>
<evidence type="ECO:0000313" key="4">
    <source>
        <dbReference type="Proteomes" id="UP000011087"/>
    </source>
</evidence>
<gene>
    <name evidence="2" type="ORF">GUITHDRAFT_142441</name>
</gene>
<keyword evidence="1" id="KW-0812">Transmembrane</keyword>
<keyword evidence="1" id="KW-1133">Transmembrane helix</keyword>
<organism evidence="2">
    <name type="scientific">Guillardia theta (strain CCMP2712)</name>
    <name type="common">Cryptophyte</name>
    <dbReference type="NCBI Taxonomy" id="905079"/>
    <lineage>
        <taxon>Eukaryota</taxon>
        <taxon>Cryptophyceae</taxon>
        <taxon>Pyrenomonadales</taxon>
        <taxon>Geminigeraceae</taxon>
        <taxon>Guillardia</taxon>
    </lineage>
</organism>
<reference evidence="2 4" key="1">
    <citation type="journal article" date="2012" name="Nature">
        <title>Algal genomes reveal evolutionary mosaicism and the fate of nucleomorphs.</title>
        <authorList>
            <consortium name="DOE Joint Genome Institute"/>
            <person name="Curtis B.A."/>
            <person name="Tanifuji G."/>
            <person name="Burki F."/>
            <person name="Gruber A."/>
            <person name="Irimia M."/>
            <person name="Maruyama S."/>
            <person name="Arias M.C."/>
            <person name="Ball S.G."/>
            <person name="Gile G.H."/>
            <person name="Hirakawa Y."/>
            <person name="Hopkins J.F."/>
            <person name="Kuo A."/>
            <person name="Rensing S.A."/>
            <person name="Schmutz J."/>
            <person name="Symeonidi A."/>
            <person name="Elias M."/>
            <person name="Eveleigh R.J."/>
            <person name="Herman E.K."/>
            <person name="Klute M.J."/>
            <person name="Nakayama T."/>
            <person name="Obornik M."/>
            <person name="Reyes-Prieto A."/>
            <person name="Armbrust E.V."/>
            <person name="Aves S.J."/>
            <person name="Beiko R.G."/>
            <person name="Coutinho P."/>
            <person name="Dacks J.B."/>
            <person name="Durnford D.G."/>
            <person name="Fast N.M."/>
            <person name="Green B.R."/>
            <person name="Grisdale C.J."/>
            <person name="Hempel F."/>
            <person name="Henrissat B."/>
            <person name="Hoppner M.P."/>
            <person name="Ishida K."/>
            <person name="Kim E."/>
            <person name="Koreny L."/>
            <person name="Kroth P.G."/>
            <person name="Liu Y."/>
            <person name="Malik S.B."/>
            <person name="Maier U.G."/>
            <person name="McRose D."/>
            <person name="Mock T."/>
            <person name="Neilson J.A."/>
            <person name="Onodera N.T."/>
            <person name="Poole A.M."/>
            <person name="Pritham E.J."/>
            <person name="Richards T.A."/>
            <person name="Rocap G."/>
            <person name="Roy S.W."/>
            <person name="Sarai C."/>
            <person name="Schaack S."/>
            <person name="Shirato S."/>
            <person name="Slamovits C.H."/>
            <person name="Spencer D.F."/>
            <person name="Suzuki S."/>
            <person name="Worden A.Z."/>
            <person name="Zauner S."/>
            <person name="Barry K."/>
            <person name="Bell C."/>
            <person name="Bharti A.K."/>
            <person name="Crow J.A."/>
            <person name="Grimwood J."/>
            <person name="Kramer R."/>
            <person name="Lindquist E."/>
            <person name="Lucas S."/>
            <person name="Salamov A."/>
            <person name="McFadden G.I."/>
            <person name="Lane C.E."/>
            <person name="Keeling P.J."/>
            <person name="Gray M.W."/>
            <person name="Grigoriev I.V."/>
            <person name="Archibald J.M."/>
        </authorList>
    </citation>
    <scope>NUCLEOTIDE SEQUENCE</scope>
    <source>
        <strain evidence="2 4">CCMP2712</strain>
    </source>
</reference>
<keyword evidence="1" id="KW-0472">Membrane</keyword>
<reference evidence="4" key="2">
    <citation type="submission" date="2012-11" db="EMBL/GenBank/DDBJ databases">
        <authorList>
            <person name="Kuo A."/>
            <person name="Curtis B.A."/>
            <person name="Tanifuji G."/>
            <person name="Burki F."/>
            <person name="Gruber A."/>
            <person name="Irimia M."/>
            <person name="Maruyama S."/>
            <person name="Arias M.C."/>
            <person name="Ball S.G."/>
            <person name="Gile G.H."/>
            <person name="Hirakawa Y."/>
            <person name="Hopkins J.F."/>
            <person name="Rensing S.A."/>
            <person name="Schmutz J."/>
            <person name="Symeonidi A."/>
            <person name="Elias M."/>
            <person name="Eveleigh R.J."/>
            <person name="Herman E.K."/>
            <person name="Klute M.J."/>
            <person name="Nakayama T."/>
            <person name="Obornik M."/>
            <person name="Reyes-Prieto A."/>
            <person name="Armbrust E.V."/>
            <person name="Aves S.J."/>
            <person name="Beiko R.G."/>
            <person name="Coutinho P."/>
            <person name="Dacks J.B."/>
            <person name="Durnford D.G."/>
            <person name="Fast N.M."/>
            <person name="Green B.R."/>
            <person name="Grisdale C."/>
            <person name="Hempe F."/>
            <person name="Henrissat B."/>
            <person name="Hoppner M.P."/>
            <person name="Ishida K.-I."/>
            <person name="Kim E."/>
            <person name="Koreny L."/>
            <person name="Kroth P.G."/>
            <person name="Liu Y."/>
            <person name="Malik S.-B."/>
            <person name="Maier U.G."/>
            <person name="McRose D."/>
            <person name="Mock T."/>
            <person name="Neilson J.A."/>
            <person name="Onodera N.T."/>
            <person name="Poole A.M."/>
            <person name="Pritham E.J."/>
            <person name="Richards T.A."/>
            <person name="Rocap G."/>
            <person name="Roy S.W."/>
            <person name="Sarai C."/>
            <person name="Schaack S."/>
            <person name="Shirato S."/>
            <person name="Slamovits C.H."/>
            <person name="Spencer D.F."/>
            <person name="Suzuki S."/>
            <person name="Worden A.Z."/>
            <person name="Zauner S."/>
            <person name="Barry K."/>
            <person name="Bell C."/>
            <person name="Bharti A.K."/>
            <person name="Crow J.A."/>
            <person name="Grimwood J."/>
            <person name="Kramer R."/>
            <person name="Lindquist E."/>
            <person name="Lucas S."/>
            <person name="Salamov A."/>
            <person name="McFadden G.I."/>
            <person name="Lane C.E."/>
            <person name="Keeling P.J."/>
            <person name="Gray M.W."/>
            <person name="Grigoriev I.V."/>
            <person name="Archibald J.M."/>
        </authorList>
    </citation>
    <scope>NUCLEOTIDE SEQUENCE</scope>
    <source>
        <strain evidence="4">CCMP2712</strain>
    </source>
</reference>
<evidence type="ECO:0000256" key="1">
    <source>
        <dbReference type="SAM" id="Phobius"/>
    </source>
</evidence>
<reference evidence="3" key="3">
    <citation type="submission" date="2016-03" db="UniProtKB">
        <authorList>
            <consortium name="EnsemblProtists"/>
        </authorList>
    </citation>
    <scope>IDENTIFICATION</scope>
</reference>
<dbReference type="OrthoDB" id="10580039at2759"/>